<gene>
    <name evidence="2" type="primary">comYD</name>
    <name evidence="2" type="ORF">NCTC11391_00552</name>
</gene>
<accession>A0A380JBQ4</accession>
<dbReference type="NCBIfam" id="NF040982">
    <property type="entry name" value="ComGD"/>
    <property type="match status" value="1"/>
</dbReference>
<keyword evidence="1" id="KW-0472">Membrane</keyword>
<evidence type="ECO:0000256" key="1">
    <source>
        <dbReference type="SAM" id="Phobius"/>
    </source>
</evidence>
<name>A0A380JBQ4_STRDO</name>
<dbReference type="AlphaFoldDB" id="A0A380JBQ4"/>
<evidence type="ECO:0000313" key="3">
    <source>
        <dbReference type="Proteomes" id="UP000254082"/>
    </source>
</evidence>
<proteinExistence type="predicted"/>
<feature type="transmembrane region" description="Helical" evidence="1">
    <location>
        <begin position="20"/>
        <end position="41"/>
    </location>
</feature>
<keyword evidence="1" id="KW-0812">Transmembrane</keyword>
<dbReference type="RefSeq" id="WP_244914159.1">
    <property type="nucleotide sequence ID" value="NZ_UHFA01000002.1"/>
</dbReference>
<keyword evidence="1" id="KW-1133">Transmembrane helix</keyword>
<dbReference type="InterPro" id="IPR016785">
    <property type="entry name" value="ComGD"/>
</dbReference>
<dbReference type="Proteomes" id="UP000254082">
    <property type="component" value="Unassembled WGS sequence"/>
</dbReference>
<organism evidence="2 3">
    <name type="scientific">Streptococcus downei MFe28</name>
    <dbReference type="NCBI Taxonomy" id="764290"/>
    <lineage>
        <taxon>Bacteria</taxon>
        <taxon>Bacillati</taxon>
        <taxon>Bacillota</taxon>
        <taxon>Bacilli</taxon>
        <taxon>Lactobacillales</taxon>
        <taxon>Streptococcaceae</taxon>
        <taxon>Streptococcus</taxon>
    </lineage>
</organism>
<reference evidence="2 3" key="1">
    <citation type="submission" date="2018-06" db="EMBL/GenBank/DDBJ databases">
        <authorList>
            <consortium name="Pathogen Informatics"/>
            <person name="Doyle S."/>
        </authorList>
    </citation>
    <scope>NUCLEOTIDE SEQUENCE [LARGE SCALE GENOMIC DNA]</scope>
    <source>
        <strain evidence="3">NCTC 11391</strain>
    </source>
</reference>
<evidence type="ECO:0000313" key="2">
    <source>
        <dbReference type="EMBL" id="SUN35525.1"/>
    </source>
</evidence>
<sequence length="144" mass="16044">MIITRNIRKVATFRTRAFTLLESLLVLAITSFLLLAFTGGVQQTFRGVQEKLFFLSFEHLYQDSQKLSNAQQKPLTLKVSDGQVTNGQESLTIPDTVKPSQSYSIEFSSAGGNSSLEKLTFSTKEGSVSYQLYIGSGRYKKTEN</sequence>
<protein>
    <submittedName>
        <fullName evidence="2">Putative competence protein ComYD</fullName>
    </submittedName>
</protein>
<keyword evidence="3" id="KW-1185">Reference proteome</keyword>
<dbReference type="EMBL" id="UHFA01000002">
    <property type="protein sequence ID" value="SUN35525.1"/>
    <property type="molecule type" value="Genomic_DNA"/>
</dbReference>